<dbReference type="RefSeq" id="WP_231143427.1">
    <property type="nucleotide sequence ID" value="NZ_CP088100.1"/>
</dbReference>
<keyword evidence="1" id="KW-1133">Transmembrane helix</keyword>
<proteinExistence type="predicted"/>
<name>A0ABY3QI86_9BRAD</name>
<evidence type="ECO:0000313" key="3">
    <source>
        <dbReference type="Proteomes" id="UP001430990"/>
    </source>
</evidence>
<reference evidence="2" key="1">
    <citation type="submission" date="2021-11" db="EMBL/GenBank/DDBJ databases">
        <title>Australian commercial rhizobial inoculants.</title>
        <authorList>
            <person name="Kohlmeier M.G."/>
            <person name="O'Hara G.W."/>
            <person name="Colombi E."/>
            <person name="Ramsay J.P."/>
            <person name="Terpolilli J."/>
        </authorList>
    </citation>
    <scope>NUCLEOTIDE SEQUENCE</scope>
    <source>
        <strain evidence="2">CC829</strain>
    </source>
</reference>
<evidence type="ECO:0000256" key="1">
    <source>
        <dbReference type="SAM" id="Phobius"/>
    </source>
</evidence>
<gene>
    <name evidence="2" type="ORF">BjapCC829_38210</name>
</gene>
<keyword evidence="3" id="KW-1185">Reference proteome</keyword>
<dbReference type="Proteomes" id="UP001430990">
    <property type="component" value="Chromosome"/>
</dbReference>
<dbReference type="EMBL" id="CP088100">
    <property type="protein sequence ID" value="UFW85690.1"/>
    <property type="molecule type" value="Genomic_DNA"/>
</dbReference>
<keyword evidence="1" id="KW-0472">Membrane</keyword>
<accession>A0ABY3QI86</accession>
<organism evidence="2 3">
    <name type="scientific">Bradyrhizobium barranii</name>
    <dbReference type="NCBI Taxonomy" id="2992140"/>
    <lineage>
        <taxon>Bacteria</taxon>
        <taxon>Pseudomonadati</taxon>
        <taxon>Pseudomonadota</taxon>
        <taxon>Alphaproteobacteria</taxon>
        <taxon>Hyphomicrobiales</taxon>
        <taxon>Nitrobacteraceae</taxon>
        <taxon>Bradyrhizobium</taxon>
    </lineage>
</organism>
<keyword evidence="1" id="KW-0812">Transmembrane</keyword>
<feature type="transmembrane region" description="Helical" evidence="1">
    <location>
        <begin position="28"/>
        <end position="49"/>
    </location>
</feature>
<evidence type="ECO:0000313" key="2">
    <source>
        <dbReference type="EMBL" id="UFW85690.1"/>
    </source>
</evidence>
<protein>
    <submittedName>
        <fullName evidence="2">Uncharacterized protein</fullName>
    </submittedName>
</protein>
<sequence>MGVAGLRFAQLKRSLRVRAAPVGLLQELPFVCAVVVAVGSTVMIVIKLCKDLPE</sequence>